<evidence type="ECO:0000313" key="4">
    <source>
        <dbReference type="Proteomes" id="UP000759273"/>
    </source>
</evidence>
<organism evidence="3 4">
    <name type="scientific">Subdoligranulum variabile</name>
    <dbReference type="NCBI Taxonomy" id="214851"/>
    <lineage>
        <taxon>Bacteria</taxon>
        <taxon>Bacillati</taxon>
        <taxon>Bacillota</taxon>
        <taxon>Clostridia</taxon>
        <taxon>Eubacteriales</taxon>
        <taxon>Oscillospiraceae</taxon>
        <taxon>Subdoligranulum</taxon>
    </lineage>
</organism>
<feature type="region of interest" description="Disordered" evidence="1">
    <location>
        <begin position="282"/>
        <end position="301"/>
    </location>
</feature>
<evidence type="ECO:0000313" key="3">
    <source>
        <dbReference type="EMBL" id="MBS5333800.1"/>
    </source>
</evidence>
<evidence type="ECO:0000259" key="2">
    <source>
        <dbReference type="Pfam" id="PF05732"/>
    </source>
</evidence>
<accession>A0A943HM40</accession>
<comment type="caution">
    <text evidence="3">The sequence shown here is derived from an EMBL/GenBank/DDBJ whole genome shotgun (WGS) entry which is preliminary data.</text>
</comment>
<gene>
    <name evidence="3" type="ORF">KHY36_14920</name>
</gene>
<feature type="domain" description="Plasmid replication protein RepL" evidence="2">
    <location>
        <begin position="52"/>
        <end position="136"/>
    </location>
</feature>
<reference evidence="3" key="1">
    <citation type="submission" date="2021-02" db="EMBL/GenBank/DDBJ databases">
        <title>Infant gut strain persistence is associated with maternal origin, phylogeny, and functional potential including surface adhesion and iron acquisition.</title>
        <authorList>
            <person name="Lou Y.C."/>
        </authorList>
    </citation>
    <scope>NUCLEOTIDE SEQUENCE</scope>
    <source>
        <strain evidence="3">L3_101_000M1_dasL3_101_000M1_concoct_87</strain>
    </source>
</reference>
<evidence type="ECO:0000256" key="1">
    <source>
        <dbReference type="SAM" id="MobiDB-lite"/>
    </source>
</evidence>
<dbReference type="EMBL" id="JAGZGG010000063">
    <property type="protein sequence ID" value="MBS5333800.1"/>
    <property type="molecule type" value="Genomic_DNA"/>
</dbReference>
<dbReference type="Pfam" id="PF05732">
    <property type="entry name" value="RepL"/>
    <property type="match status" value="2"/>
</dbReference>
<dbReference type="GO" id="GO:0006260">
    <property type="term" value="P:DNA replication"/>
    <property type="evidence" value="ECO:0007669"/>
    <property type="project" value="InterPro"/>
</dbReference>
<feature type="compositionally biased region" description="Basic and acidic residues" evidence="1">
    <location>
        <begin position="291"/>
        <end position="301"/>
    </location>
</feature>
<feature type="domain" description="Plasmid replication protein RepL" evidence="2">
    <location>
        <begin position="168"/>
        <end position="288"/>
    </location>
</feature>
<dbReference type="GO" id="GO:0006276">
    <property type="term" value="P:plasmid maintenance"/>
    <property type="evidence" value="ECO:0007669"/>
    <property type="project" value="InterPro"/>
</dbReference>
<name>A0A943HM40_9FIRM</name>
<sequence length="301" mass="34148">MKKQNVETIVLKNAKTGVAEKIQHECHNTGYGTKHFWKADAKFFELLSNFSAAESKVLAYILQETQPTKNKFVGAYKTIARKLNCDVVTVRNAVKKMQESDMLAKTEDERVWMINPRLLVKGDIYVQARLMSEYDTLLNRPLSDLLITDGDGNDPLFLPREYSTPESISNVKMNFFKVYDSFFRVVSGLGGKESLVLDFLVCAMQSGNNMYVGTMKKIAVNINSSKATVQRAMDSLADKGFVAMQLDGVWLINPSMVIKGNRSKEKVLMDKFILIQREYDEKRKARKNSKRKEADKEKAAA</sequence>
<proteinExistence type="predicted"/>
<dbReference type="InterPro" id="IPR008813">
    <property type="entry name" value="Plasmid_replication_RepL"/>
</dbReference>
<dbReference type="Proteomes" id="UP000759273">
    <property type="component" value="Unassembled WGS sequence"/>
</dbReference>
<protein>
    <submittedName>
        <fullName evidence="3">Replication/maintenance protein RepL</fullName>
    </submittedName>
</protein>
<dbReference type="AlphaFoldDB" id="A0A943HM40"/>